<dbReference type="AlphaFoldDB" id="A0A0J6IB04"/>
<name>A0A0J6IB04_COCPO</name>
<reference evidence="2" key="3">
    <citation type="journal article" date="2010" name="Genome Res.">
        <title>Population genomic sequencing of Coccidioides fungi reveals recent hybridization and transposon control.</title>
        <authorList>
            <person name="Neafsey D.E."/>
            <person name="Barker B.M."/>
            <person name="Sharpton T.J."/>
            <person name="Stajich J.E."/>
            <person name="Park D.J."/>
            <person name="Whiston E."/>
            <person name="Hung C.-Y."/>
            <person name="McMahan C."/>
            <person name="White J."/>
            <person name="Sykes S."/>
            <person name="Heiman D."/>
            <person name="Young S."/>
            <person name="Zeng Q."/>
            <person name="Abouelleil A."/>
            <person name="Aftuck L."/>
            <person name="Bessette D."/>
            <person name="Brown A."/>
            <person name="FitzGerald M."/>
            <person name="Lui A."/>
            <person name="Macdonald J.P."/>
            <person name="Priest M."/>
            <person name="Orbach M.J."/>
            <person name="Galgiani J.N."/>
            <person name="Kirkland T.N."/>
            <person name="Cole G.T."/>
            <person name="Birren B.W."/>
            <person name="Henn M.R."/>
            <person name="Taylor J.W."/>
            <person name="Rounsley S.D."/>
        </authorList>
    </citation>
    <scope>NUCLEOTIDE SEQUENCE [LARGE SCALE GENOMIC DNA]</scope>
    <source>
        <strain evidence="2">RMSCC 3488</strain>
    </source>
</reference>
<protein>
    <submittedName>
        <fullName evidence="1">Uncharacterized protein</fullName>
    </submittedName>
</protein>
<evidence type="ECO:0000313" key="2">
    <source>
        <dbReference type="Proteomes" id="UP000054567"/>
    </source>
</evidence>
<sequence>MTVLLYVREQRTGLPPNQINLRLIGVRIFKKRKLPGRPAKIGRRIRLFCRRCQAVRTCCEVLRVGNWEKSNSSIRLSSEAFECPQSLGQCGFRQLKLRETRRRPREMFCPEDLVSTTKQSSPATSDLITATTVYLSHWREELFTHASLIPSAVVSEIGEVGASVDNRCARDAAALRVLYWPRAAWFHSGLNPGYGILSDVGVSENRPRGATPLELATFHMKSTTIDSGVGSGHTEPASSSGSLQMPYKVILDDSMTWLEFLSH</sequence>
<gene>
    <name evidence="1" type="ORF">CPAG_05141</name>
</gene>
<reference evidence="2" key="2">
    <citation type="journal article" date="2009" name="Genome Res.">
        <title>Comparative genomic analyses of the human fungal pathogens Coccidioides and their relatives.</title>
        <authorList>
            <person name="Sharpton T.J."/>
            <person name="Stajich J.E."/>
            <person name="Rounsley S.D."/>
            <person name="Gardner M.J."/>
            <person name="Wortman J.R."/>
            <person name="Jordar V.S."/>
            <person name="Maiti R."/>
            <person name="Kodira C.D."/>
            <person name="Neafsey D.E."/>
            <person name="Zeng Q."/>
            <person name="Hung C.-Y."/>
            <person name="McMahan C."/>
            <person name="Muszewska A."/>
            <person name="Grynberg M."/>
            <person name="Mandel M.A."/>
            <person name="Kellner E.M."/>
            <person name="Barker B.M."/>
            <person name="Galgiani J.N."/>
            <person name="Orbach M.J."/>
            <person name="Kirkland T.N."/>
            <person name="Cole G.T."/>
            <person name="Henn M.R."/>
            <person name="Birren B.W."/>
            <person name="Taylor J.W."/>
        </authorList>
    </citation>
    <scope>NUCLEOTIDE SEQUENCE [LARGE SCALE GENOMIC DNA]</scope>
    <source>
        <strain evidence="2">RMSCC 3488</strain>
    </source>
</reference>
<organism evidence="1 2">
    <name type="scientific">Coccidioides posadasii RMSCC 3488</name>
    <dbReference type="NCBI Taxonomy" id="454284"/>
    <lineage>
        <taxon>Eukaryota</taxon>
        <taxon>Fungi</taxon>
        <taxon>Dikarya</taxon>
        <taxon>Ascomycota</taxon>
        <taxon>Pezizomycotina</taxon>
        <taxon>Eurotiomycetes</taxon>
        <taxon>Eurotiomycetidae</taxon>
        <taxon>Onygenales</taxon>
        <taxon>Onygenaceae</taxon>
        <taxon>Coccidioides</taxon>
    </lineage>
</organism>
<dbReference type="EMBL" id="DS268111">
    <property type="protein sequence ID" value="KMM68817.1"/>
    <property type="molecule type" value="Genomic_DNA"/>
</dbReference>
<reference evidence="1 2" key="1">
    <citation type="submission" date="2007-06" db="EMBL/GenBank/DDBJ databases">
        <title>The Genome Sequence of Coccidioides posadasii RMSCC_3488.</title>
        <authorList>
            <consortium name="Coccidioides Genome Resources Consortium"/>
            <consortium name="The Broad Institute Genome Sequencing Platform"/>
            <person name="Henn M.R."/>
            <person name="Sykes S."/>
            <person name="Young S."/>
            <person name="Jaffe D."/>
            <person name="Berlin A."/>
            <person name="Alvarez P."/>
            <person name="Butler J."/>
            <person name="Gnerre S."/>
            <person name="Grabherr M."/>
            <person name="Mauceli E."/>
            <person name="Brockman W."/>
            <person name="Kodira C."/>
            <person name="Alvarado L."/>
            <person name="Zeng Q."/>
            <person name="Crawford M."/>
            <person name="Antoine C."/>
            <person name="Devon K."/>
            <person name="Galgiani J."/>
            <person name="Orsborn K."/>
            <person name="Lewis M.L."/>
            <person name="Nusbaum C."/>
            <person name="Galagan J."/>
            <person name="Birren B."/>
        </authorList>
    </citation>
    <scope>NUCLEOTIDE SEQUENCE [LARGE SCALE GENOMIC DNA]</scope>
    <source>
        <strain evidence="1 2">RMSCC 3488</strain>
    </source>
</reference>
<dbReference type="VEuPathDB" id="FungiDB:CPAG_05141"/>
<proteinExistence type="predicted"/>
<dbReference type="Proteomes" id="UP000054567">
    <property type="component" value="Unassembled WGS sequence"/>
</dbReference>
<accession>A0A0J6IB04</accession>
<evidence type="ECO:0000313" key="1">
    <source>
        <dbReference type="EMBL" id="KMM68817.1"/>
    </source>
</evidence>